<dbReference type="GeneID" id="112281684"/>
<evidence type="ECO:0000256" key="6">
    <source>
        <dbReference type="RuleBase" id="RU367004"/>
    </source>
</evidence>
<keyword evidence="6" id="KW-0333">Golgi apparatus</keyword>
<dbReference type="STRING" id="3218.A0A2K1KQ90"/>
<dbReference type="GO" id="GO:0009969">
    <property type="term" value="P:xyloglucan biosynthetic process"/>
    <property type="evidence" value="ECO:0000318"/>
    <property type="project" value="GO_Central"/>
</dbReference>
<dbReference type="Proteomes" id="UP000006727">
    <property type="component" value="Chromosome 4"/>
</dbReference>
<evidence type="ECO:0000256" key="5">
    <source>
        <dbReference type="ARBA" id="ARBA00023316"/>
    </source>
</evidence>
<dbReference type="OMA" id="HERNIHR"/>
<evidence type="ECO:0000313" key="8">
    <source>
        <dbReference type="EnsemblPlants" id="Pp3c4_27790V3.1"/>
    </source>
</evidence>
<evidence type="ECO:0000256" key="4">
    <source>
        <dbReference type="ARBA" id="ARBA00023180"/>
    </source>
</evidence>
<dbReference type="AlphaFoldDB" id="A0A2K1KQ90"/>
<dbReference type="EnsemblPlants" id="Pp3c4_27790V3.1">
    <property type="protein sequence ID" value="Pp3c4_27790V3.1"/>
    <property type="gene ID" value="Pp3c4_27790"/>
</dbReference>
<dbReference type="InterPro" id="IPR004938">
    <property type="entry name" value="XG_FTase"/>
</dbReference>
<dbReference type="OrthoDB" id="1917480at2759"/>
<keyword evidence="4" id="KW-0325">Glycoprotein</keyword>
<organism evidence="7">
    <name type="scientific">Physcomitrium patens</name>
    <name type="common">Spreading-leaved earth moss</name>
    <name type="synonym">Physcomitrella patens</name>
    <dbReference type="NCBI Taxonomy" id="3218"/>
    <lineage>
        <taxon>Eukaryota</taxon>
        <taxon>Viridiplantae</taxon>
        <taxon>Streptophyta</taxon>
        <taxon>Embryophyta</taxon>
        <taxon>Bryophyta</taxon>
        <taxon>Bryophytina</taxon>
        <taxon>Bryopsida</taxon>
        <taxon>Funariidae</taxon>
        <taxon>Funariales</taxon>
        <taxon>Funariaceae</taxon>
        <taxon>Physcomitrium</taxon>
    </lineage>
</organism>
<dbReference type="GO" id="GO:0008107">
    <property type="term" value="F:galactoside 2-alpha-L-fucosyltransferase activity"/>
    <property type="evidence" value="ECO:0007669"/>
    <property type="project" value="InterPro"/>
</dbReference>
<comment type="subcellular location">
    <subcellularLocation>
        <location evidence="6">Golgi apparatus</location>
        <location evidence="6">Golgi stack membrane</location>
        <topology evidence="6">Single-pass type II membrane protein</topology>
    </subcellularLocation>
</comment>
<name>A0A2K1KQ90_PHYPA</name>
<dbReference type="PaxDb" id="3218-PP1S115_139V6.1"/>
<dbReference type="PANTHER" id="PTHR31889">
    <property type="entry name" value="FUCOSYLTRANSFERASE 2-RELATED"/>
    <property type="match status" value="1"/>
</dbReference>
<dbReference type="PANTHER" id="PTHR31889:SF86">
    <property type="entry name" value="FUCOSYLTRANSFERASE"/>
    <property type="match status" value="1"/>
</dbReference>
<dbReference type="EnsemblPlants" id="Pp3c4_27790V3.3">
    <property type="protein sequence ID" value="Pp3c4_27790V3.3"/>
    <property type="gene ID" value="Pp3c4_27790"/>
</dbReference>
<protein>
    <recommendedName>
        <fullName evidence="6">Fucosyltransferase</fullName>
        <ecNumber evidence="6">2.4.1.-</ecNumber>
    </recommendedName>
</protein>
<evidence type="ECO:0000256" key="2">
    <source>
        <dbReference type="ARBA" id="ARBA00022676"/>
    </source>
</evidence>
<keyword evidence="5 6" id="KW-0961">Cell wall biogenesis/degradation</keyword>
<dbReference type="GO" id="GO:0042546">
    <property type="term" value="P:cell wall biogenesis"/>
    <property type="evidence" value="ECO:0007669"/>
    <property type="project" value="InterPro"/>
</dbReference>
<dbReference type="GO" id="GO:0071555">
    <property type="term" value="P:cell wall organization"/>
    <property type="evidence" value="ECO:0007669"/>
    <property type="project" value="UniProtKB-UniRule"/>
</dbReference>
<reference evidence="8" key="3">
    <citation type="submission" date="2020-12" db="UniProtKB">
        <authorList>
            <consortium name="EnsemblPlants"/>
        </authorList>
    </citation>
    <scope>IDENTIFICATION</scope>
</reference>
<dbReference type="GO" id="GO:0032580">
    <property type="term" value="C:Golgi cisterna membrane"/>
    <property type="evidence" value="ECO:0007669"/>
    <property type="project" value="UniProtKB-SubCell"/>
</dbReference>
<keyword evidence="9" id="KW-1185">Reference proteome</keyword>
<evidence type="ECO:0000313" key="7">
    <source>
        <dbReference type="EMBL" id="PNR55940.1"/>
    </source>
</evidence>
<comment type="function">
    <text evidence="6">May be involved in cell wall biosynthesis.</text>
</comment>
<evidence type="ECO:0000313" key="9">
    <source>
        <dbReference type="Proteomes" id="UP000006727"/>
    </source>
</evidence>
<reference evidence="7 9" key="2">
    <citation type="journal article" date="2018" name="Plant J.">
        <title>The Physcomitrella patens chromosome-scale assembly reveals moss genome structure and evolution.</title>
        <authorList>
            <person name="Lang D."/>
            <person name="Ullrich K.K."/>
            <person name="Murat F."/>
            <person name="Fuchs J."/>
            <person name="Jenkins J."/>
            <person name="Haas F.B."/>
            <person name="Piednoel M."/>
            <person name="Gundlach H."/>
            <person name="Van Bel M."/>
            <person name="Meyberg R."/>
            <person name="Vives C."/>
            <person name="Morata J."/>
            <person name="Symeonidi A."/>
            <person name="Hiss M."/>
            <person name="Muchero W."/>
            <person name="Kamisugi Y."/>
            <person name="Saleh O."/>
            <person name="Blanc G."/>
            <person name="Decker E.L."/>
            <person name="van Gessel N."/>
            <person name="Grimwood J."/>
            <person name="Hayes R.D."/>
            <person name="Graham S.W."/>
            <person name="Gunter L.E."/>
            <person name="McDaniel S.F."/>
            <person name="Hoernstein S.N.W."/>
            <person name="Larsson A."/>
            <person name="Li F.W."/>
            <person name="Perroud P.F."/>
            <person name="Phillips J."/>
            <person name="Ranjan P."/>
            <person name="Rokshar D.S."/>
            <person name="Rothfels C.J."/>
            <person name="Schneider L."/>
            <person name="Shu S."/>
            <person name="Stevenson D.W."/>
            <person name="Thummler F."/>
            <person name="Tillich M."/>
            <person name="Villarreal Aguilar J.C."/>
            <person name="Widiez T."/>
            <person name="Wong G.K."/>
            <person name="Wymore A."/>
            <person name="Zhang Y."/>
            <person name="Zimmer A.D."/>
            <person name="Quatrano R.S."/>
            <person name="Mayer K.F.X."/>
            <person name="Goodstein D."/>
            <person name="Casacuberta J.M."/>
            <person name="Vandepoele K."/>
            <person name="Reski R."/>
            <person name="Cuming A.C."/>
            <person name="Tuskan G.A."/>
            <person name="Maumus F."/>
            <person name="Salse J."/>
            <person name="Schmutz J."/>
            <person name="Rensing S.A."/>
        </authorList>
    </citation>
    <scope>NUCLEOTIDE SEQUENCE [LARGE SCALE GENOMIC DNA]</scope>
    <source>
        <strain evidence="8 9">cv. Gransden 2004</strain>
    </source>
</reference>
<dbReference type="Gramene" id="Pp3c4_27790V3.3">
    <property type="protein sequence ID" value="Pp3c4_27790V3.3"/>
    <property type="gene ID" value="Pp3c4_27790"/>
</dbReference>
<sequence length="574" mass="64482">MVTGMKGSNRKWGLFRYLVVPAFLLLFFSFTLSPSPFELPNPQDNGFHANPTVSFVGEASESPVQALIGAIRSATTFSNVSFNDADAKIWRSHNSCAARTELGPRYARKPHTKPLDPNPQWDLVLEEYAALHRTCMRSIGDITEFFRTGTATSSCKFLIMELGGVGLGNKVSLLTSAVLYAVLTQRVILINTWSLISSTMCEPFLGSSWLLDQRFPLPGRHGPESTFLGRLTGLEDPVWKSSRYFEKGVDATKRGKYVPTPSAMKVEFSDPEVTRFYCDTEQAFLAEATWLHFTGCLYFLPKLFAVPAFRPALEALFPDPSLTFTYLLRSLMLPRDNVWQQVKEHDIALFANVDTRVGIQVRFLYGRKVYFERASKRANKHVKQCISENNILPGAVREDERGIGSRTARSGQVIRVFVTSLHTALSEELLRMYDKQETTTGETVMVTQLTHRGKQGFGSDDDVMAMIEILLLSFVDKLLITPLSTFGGLAQAYGAIIPWFVEMKKNSVSCTRAQTPDLCYQMAYAYYDCPHERNIHRGKIQKTVPYIRQCLSVEESAGLQLVPSNLSSKWTSDL</sequence>
<dbReference type="EC" id="2.4.1.-" evidence="6"/>
<evidence type="ECO:0000256" key="3">
    <source>
        <dbReference type="ARBA" id="ARBA00022679"/>
    </source>
</evidence>
<gene>
    <name evidence="8" type="primary">LOC112281684</name>
    <name evidence="7" type="ORF">PHYPA_006837</name>
</gene>
<proteinExistence type="inferred from homology"/>
<evidence type="ECO:0000256" key="1">
    <source>
        <dbReference type="ARBA" id="ARBA00010481"/>
    </source>
</evidence>
<dbReference type="Gramene" id="Pp3c4_27790V3.1">
    <property type="protein sequence ID" value="Pp3c4_27790V3.1"/>
    <property type="gene ID" value="Pp3c4_27790"/>
</dbReference>
<keyword evidence="3 6" id="KW-0808">Transferase</keyword>
<reference evidence="7 9" key="1">
    <citation type="journal article" date="2008" name="Science">
        <title>The Physcomitrella genome reveals evolutionary insights into the conquest of land by plants.</title>
        <authorList>
            <person name="Rensing S."/>
            <person name="Lang D."/>
            <person name="Zimmer A."/>
            <person name="Terry A."/>
            <person name="Salamov A."/>
            <person name="Shapiro H."/>
            <person name="Nishiyama T."/>
            <person name="Perroud P.-F."/>
            <person name="Lindquist E."/>
            <person name="Kamisugi Y."/>
            <person name="Tanahashi T."/>
            <person name="Sakakibara K."/>
            <person name="Fujita T."/>
            <person name="Oishi K."/>
            <person name="Shin-I T."/>
            <person name="Kuroki Y."/>
            <person name="Toyoda A."/>
            <person name="Suzuki Y."/>
            <person name="Hashimoto A."/>
            <person name="Yamaguchi K."/>
            <person name="Sugano A."/>
            <person name="Kohara Y."/>
            <person name="Fujiyama A."/>
            <person name="Anterola A."/>
            <person name="Aoki S."/>
            <person name="Ashton N."/>
            <person name="Barbazuk W.B."/>
            <person name="Barker E."/>
            <person name="Bennetzen J."/>
            <person name="Bezanilla M."/>
            <person name="Blankenship R."/>
            <person name="Cho S.H."/>
            <person name="Dutcher S."/>
            <person name="Estelle M."/>
            <person name="Fawcett J.A."/>
            <person name="Gundlach H."/>
            <person name="Hanada K."/>
            <person name="Heyl A."/>
            <person name="Hicks K.A."/>
            <person name="Hugh J."/>
            <person name="Lohr M."/>
            <person name="Mayer K."/>
            <person name="Melkozernov A."/>
            <person name="Murata T."/>
            <person name="Nelson D."/>
            <person name="Pils B."/>
            <person name="Prigge M."/>
            <person name="Reiss B."/>
            <person name="Renner T."/>
            <person name="Rombauts S."/>
            <person name="Rushton P."/>
            <person name="Sanderfoot A."/>
            <person name="Schween G."/>
            <person name="Shiu S.-H."/>
            <person name="Stueber K."/>
            <person name="Theodoulou F.L."/>
            <person name="Tu H."/>
            <person name="Van de Peer Y."/>
            <person name="Verrier P.J."/>
            <person name="Waters E."/>
            <person name="Wood A."/>
            <person name="Yang L."/>
            <person name="Cove D."/>
            <person name="Cuming A."/>
            <person name="Hasebe M."/>
            <person name="Lucas S."/>
            <person name="Mishler D.B."/>
            <person name="Reski R."/>
            <person name="Grigoriev I."/>
            <person name="Quatrano R.S."/>
            <person name="Boore J.L."/>
        </authorList>
    </citation>
    <scope>NUCLEOTIDE SEQUENCE [LARGE SCALE GENOMIC DNA]</scope>
    <source>
        <strain evidence="8 9">cv. Gransden 2004</strain>
    </source>
</reference>
<dbReference type="RefSeq" id="XP_024374254.1">
    <property type="nucleotide sequence ID" value="XM_024518486.2"/>
</dbReference>
<keyword evidence="2 6" id="KW-0328">Glycosyltransferase</keyword>
<dbReference type="Pfam" id="PF03254">
    <property type="entry name" value="XG_FTase"/>
    <property type="match status" value="1"/>
</dbReference>
<comment type="similarity">
    <text evidence="1 6">Belongs to the glycosyltransferase 37 family.</text>
</comment>
<accession>A0A2K1KQ90</accession>
<dbReference type="EMBL" id="ABEU02000004">
    <property type="protein sequence ID" value="PNR55940.1"/>
    <property type="molecule type" value="Genomic_DNA"/>
</dbReference>